<dbReference type="Proteomes" id="UP000530412">
    <property type="component" value="Unassembled WGS sequence"/>
</dbReference>
<dbReference type="PROSITE" id="PS50977">
    <property type="entry name" value="HTH_TETR_2"/>
    <property type="match status" value="1"/>
</dbReference>
<keyword evidence="2" id="KW-0805">Transcription regulation</keyword>
<dbReference type="AlphaFoldDB" id="A0A514JRZ1"/>
<accession>A0A514JRZ1</accession>
<dbReference type="GO" id="GO:0000976">
    <property type="term" value="F:transcription cis-regulatory region binding"/>
    <property type="evidence" value="ECO:0007669"/>
    <property type="project" value="TreeGrafter"/>
</dbReference>
<dbReference type="Pfam" id="PF00440">
    <property type="entry name" value="TetR_N"/>
    <property type="match status" value="1"/>
</dbReference>
<keyword evidence="9" id="KW-1185">Reference proteome</keyword>
<evidence type="ECO:0000256" key="3">
    <source>
        <dbReference type="ARBA" id="ARBA00023125"/>
    </source>
</evidence>
<dbReference type="PANTHER" id="PTHR30055">
    <property type="entry name" value="HTH-TYPE TRANSCRIPTIONAL REGULATOR RUTR"/>
    <property type="match status" value="1"/>
</dbReference>
<dbReference type="GO" id="GO:0045892">
    <property type="term" value="P:negative regulation of DNA-templated transcription"/>
    <property type="evidence" value="ECO:0007669"/>
    <property type="project" value="InterPro"/>
</dbReference>
<dbReference type="InterPro" id="IPR009057">
    <property type="entry name" value="Homeodomain-like_sf"/>
</dbReference>
<dbReference type="EMBL" id="CP022310">
    <property type="protein sequence ID" value="QDI70121.1"/>
    <property type="molecule type" value="Genomic_DNA"/>
</dbReference>
<dbReference type="Proteomes" id="UP000316215">
    <property type="component" value="Chromosome"/>
</dbReference>
<evidence type="ECO:0000256" key="1">
    <source>
        <dbReference type="ARBA" id="ARBA00022491"/>
    </source>
</evidence>
<proteinExistence type="predicted"/>
<dbReference type="InterPro" id="IPR050109">
    <property type="entry name" value="HTH-type_TetR-like_transc_reg"/>
</dbReference>
<reference evidence="7 10" key="2">
    <citation type="submission" date="2020-08" db="EMBL/GenBank/DDBJ databases">
        <title>Genomic Encyclopedia of Type Strains, Phase III (KMG-III): the genomes of soil and plant-associated and newly described type strains.</title>
        <authorList>
            <person name="Whitman W."/>
        </authorList>
    </citation>
    <scope>NUCLEOTIDE SEQUENCE [LARGE SCALE GENOMIC DNA]</scope>
    <source>
        <strain evidence="7 10">CECT 3271</strain>
    </source>
</reference>
<dbReference type="KEGG" id="sast:CD934_16470"/>
<evidence type="ECO:0000256" key="2">
    <source>
        <dbReference type="ARBA" id="ARBA00023015"/>
    </source>
</evidence>
<dbReference type="RefSeq" id="WP_142194062.1">
    <property type="nucleotide sequence ID" value="NZ_BMSU01000002.1"/>
</dbReference>
<dbReference type="OrthoDB" id="3819648at2"/>
<name>A0A514JRZ1_9ACTN</name>
<dbReference type="Pfam" id="PF02909">
    <property type="entry name" value="TetR_C_1"/>
    <property type="match status" value="1"/>
</dbReference>
<accession>A0A7W3M7F6</accession>
<dbReference type="PRINTS" id="PR00400">
    <property type="entry name" value="TETREPRESSOR"/>
</dbReference>
<reference evidence="8 9" key="1">
    <citation type="submission" date="2017-07" db="EMBL/GenBank/DDBJ databases">
        <title>The Complete Genome of Streptomyces asterosporus-ZSY.</title>
        <authorList>
            <person name="Zhang S."/>
        </authorList>
    </citation>
    <scope>NUCLEOTIDE SEQUENCE [LARGE SCALE GENOMIC DNA]</scope>
    <source>
        <strain evidence="8 9">DSM 41452</strain>
    </source>
</reference>
<keyword evidence="1" id="KW-0678">Repressor</keyword>
<sequence length="219" mass="23616">MKSTINSEVIAAAALRLLDGVGLDGLTMRLVAQELGVRAPTLYWHIKNKQELLDAMATLVYAEAAERLQPPGAGTSWQEWIADWARHLRRAMLSHRDGARVLAGTYVNHPAVHRAVELGLGTLRDAGFSLTDAARGIPAVLHYTIGSTIEQQAHTNAAYGDDNPYTPDRLAGIIDAERFPLTAQASADLLGLDEDAGFEHGLRLLVLGLQATGPTPDRP</sequence>
<dbReference type="InterPro" id="IPR004111">
    <property type="entry name" value="Repressor_TetR_C"/>
</dbReference>
<organism evidence="8 9">
    <name type="scientific">Streptomyces calvus</name>
    <dbReference type="NCBI Taxonomy" id="67282"/>
    <lineage>
        <taxon>Bacteria</taxon>
        <taxon>Bacillati</taxon>
        <taxon>Actinomycetota</taxon>
        <taxon>Actinomycetes</taxon>
        <taxon>Kitasatosporales</taxon>
        <taxon>Streptomycetaceae</taxon>
        <taxon>Streptomyces</taxon>
    </lineage>
</organism>
<protein>
    <submittedName>
        <fullName evidence="8">TetR family transcriptional regulator</fullName>
    </submittedName>
    <submittedName>
        <fullName evidence="7">TetR/AcrR family tetracycline transcriptional repressor</fullName>
    </submittedName>
</protein>
<evidence type="ECO:0000256" key="4">
    <source>
        <dbReference type="ARBA" id="ARBA00023163"/>
    </source>
</evidence>
<feature type="domain" description="HTH tetR-type" evidence="6">
    <location>
        <begin position="4"/>
        <end position="64"/>
    </location>
</feature>
<keyword evidence="4" id="KW-0804">Transcription</keyword>
<dbReference type="GO" id="GO:0046677">
    <property type="term" value="P:response to antibiotic"/>
    <property type="evidence" value="ECO:0007669"/>
    <property type="project" value="InterPro"/>
</dbReference>
<evidence type="ECO:0000313" key="8">
    <source>
        <dbReference type="EMBL" id="QDI70121.1"/>
    </source>
</evidence>
<dbReference type="Gene3D" id="1.10.357.10">
    <property type="entry name" value="Tetracycline Repressor, domain 2"/>
    <property type="match status" value="1"/>
</dbReference>
<evidence type="ECO:0000313" key="7">
    <source>
        <dbReference type="EMBL" id="MBA8947128.1"/>
    </source>
</evidence>
<dbReference type="Gene3D" id="1.10.10.60">
    <property type="entry name" value="Homeodomain-like"/>
    <property type="match status" value="1"/>
</dbReference>
<dbReference type="InterPro" id="IPR036271">
    <property type="entry name" value="Tet_transcr_reg_TetR-rel_C_sf"/>
</dbReference>
<dbReference type="PRINTS" id="PR00455">
    <property type="entry name" value="HTHTETR"/>
</dbReference>
<keyword evidence="3 5" id="KW-0238">DNA-binding</keyword>
<evidence type="ECO:0000313" key="9">
    <source>
        <dbReference type="Proteomes" id="UP000316215"/>
    </source>
</evidence>
<dbReference type="InterPro" id="IPR003012">
    <property type="entry name" value="Tet_transcr_reg_TetR"/>
</dbReference>
<evidence type="ECO:0000259" key="6">
    <source>
        <dbReference type="PROSITE" id="PS50977"/>
    </source>
</evidence>
<feature type="DNA-binding region" description="H-T-H motif" evidence="5">
    <location>
        <begin position="27"/>
        <end position="46"/>
    </location>
</feature>
<evidence type="ECO:0000256" key="5">
    <source>
        <dbReference type="PROSITE-ProRule" id="PRU00335"/>
    </source>
</evidence>
<dbReference type="InterPro" id="IPR001647">
    <property type="entry name" value="HTH_TetR"/>
</dbReference>
<dbReference type="EMBL" id="JACJIE010000018">
    <property type="protein sequence ID" value="MBA8947128.1"/>
    <property type="molecule type" value="Genomic_DNA"/>
</dbReference>
<evidence type="ECO:0000313" key="10">
    <source>
        <dbReference type="Proteomes" id="UP000530412"/>
    </source>
</evidence>
<dbReference type="PANTHER" id="PTHR30055:SF151">
    <property type="entry name" value="TRANSCRIPTIONAL REGULATORY PROTEIN"/>
    <property type="match status" value="1"/>
</dbReference>
<gene>
    <name evidence="8" type="ORF">CD934_16470</name>
    <name evidence="7" type="ORF">FHS33_005587</name>
</gene>
<dbReference type="SUPFAM" id="SSF48498">
    <property type="entry name" value="Tetracyclin repressor-like, C-terminal domain"/>
    <property type="match status" value="1"/>
</dbReference>
<dbReference type="GO" id="GO:0003700">
    <property type="term" value="F:DNA-binding transcription factor activity"/>
    <property type="evidence" value="ECO:0007669"/>
    <property type="project" value="TreeGrafter"/>
</dbReference>
<dbReference type="SUPFAM" id="SSF46689">
    <property type="entry name" value="Homeodomain-like"/>
    <property type="match status" value="1"/>
</dbReference>